<dbReference type="Proteomes" id="UP000001074">
    <property type="component" value="Unassembled WGS sequence"/>
</dbReference>
<dbReference type="EMBL" id="AAPE02045150">
    <property type="status" value="NOT_ANNOTATED_CDS"/>
    <property type="molecule type" value="Genomic_DNA"/>
</dbReference>
<name>G1Q048_MYOLU</name>
<dbReference type="eggNOG" id="KOG4090">
    <property type="taxonomic scope" value="Eukaryota"/>
</dbReference>
<protein>
    <submittedName>
        <fullName evidence="3">Uncharacterized protein</fullName>
    </submittedName>
</protein>
<dbReference type="InParanoid" id="G1Q048"/>
<dbReference type="STRING" id="59463.ENSMLUP00000017080"/>
<keyword evidence="2" id="KW-0812">Transmembrane</keyword>
<dbReference type="Ensembl" id="ENSMLUT00000027145.1">
    <property type="protein sequence ID" value="ENSMLUP00000017080.1"/>
    <property type="gene ID" value="ENSMLUG00000028382.1"/>
</dbReference>
<sequence length="143" mass="15242">MPSGTRSCPFRMAPACQAPQMRAVPRPAPATQTPPAAPPPAVGSPAAAPWQPDLMAQVAWLWALLSATAGIMRLWGFSGGSNAKPSRPDITYQEHEGTQSISRLPRVTVTKTGWEGAQDQGDRKLGEGFSEVLRQEVLLNGLV</sequence>
<evidence type="ECO:0000256" key="1">
    <source>
        <dbReference type="SAM" id="MobiDB-lite"/>
    </source>
</evidence>
<organism evidence="3 4">
    <name type="scientific">Myotis lucifugus</name>
    <name type="common">Little brown bat</name>
    <dbReference type="NCBI Taxonomy" id="59463"/>
    <lineage>
        <taxon>Eukaryota</taxon>
        <taxon>Metazoa</taxon>
        <taxon>Chordata</taxon>
        <taxon>Craniata</taxon>
        <taxon>Vertebrata</taxon>
        <taxon>Euteleostomi</taxon>
        <taxon>Mammalia</taxon>
        <taxon>Eutheria</taxon>
        <taxon>Laurasiatheria</taxon>
        <taxon>Chiroptera</taxon>
        <taxon>Yangochiroptera</taxon>
        <taxon>Vespertilionidae</taxon>
        <taxon>Myotis</taxon>
    </lineage>
</organism>
<accession>G1Q048</accession>
<dbReference type="GeneTree" id="ENSGT00440000038159"/>
<feature type="transmembrane region" description="Helical" evidence="2">
    <location>
        <begin position="59"/>
        <end position="77"/>
    </location>
</feature>
<keyword evidence="2" id="KW-0472">Membrane</keyword>
<feature type="compositionally biased region" description="Low complexity" evidence="1">
    <location>
        <begin position="22"/>
        <end position="34"/>
    </location>
</feature>
<keyword evidence="4" id="KW-1185">Reference proteome</keyword>
<keyword evidence="2" id="KW-1133">Transmembrane helix</keyword>
<proteinExistence type="predicted"/>
<evidence type="ECO:0000313" key="3">
    <source>
        <dbReference type="Ensembl" id="ENSMLUP00000017080.1"/>
    </source>
</evidence>
<reference evidence="3" key="3">
    <citation type="submission" date="2025-09" db="UniProtKB">
        <authorList>
            <consortium name="Ensembl"/>
        </authorList>
    </citation>
    <scope>IDENTIFICATION</scope>
</reference>
<evidence type="ECO:0000256" key="2">
    <source>
        <dbReference type="SAM" id="Phobius"/>
    </source>
</evidence>
<dbReference type="HOGENOM" id="CLU_093520_2_2_1"/>
<dbReference type="AlphaFoldDB" id="G1Q048"/>
<reference evidence="3" key="2">
    <citation type="submission" date="2025-08" db="UniProtKB">
        <authorList>
            <consortium name="Ensembl"/>
        </authorList>
    </citation>
    <scope>IDENTIFICATION</scope>
</reference>
<reference evidence="3 4" key="1">
    <citation type="journal article" date="2011" name="Nature">
        <title>A high-resolution map of human evolutionary constraint using 29 mammals.</title>
        <authorList>
            <person name="Lindblad-Toh K."/>
            <person name="Garber M."/>
            <person name="Zuk O."/>
            <person name="Lin M.F."/>
            <person name="Parker B.J."/>
            <person name="Washietl S."/>
            <person name="Kheradpour P."/>
            <person name="Ernst J."/>
            <person name="Jordan G."/>
            <person name="Mauceli E."/>
            <person name="Ward L.D."/>
            <person name="Lowe C.B."/>
            <person name="Holloway A.K."/>
            <person name="Clamp M."/>
            <person name="Gnerre S."/>
            <person name="Alfoldi J."/>
            <person name="Beal K."/>
            <person name="Chang J."/>
            <person name="Clawson H."/>
            <person name="Cuff J."/>
            <person name="Di Palma F."/>
            <person name="Fitzgerald S."/>
            <person name="Flicek P."/>
            <person name="Guttman M."/>
            <person name="Hubisz M.J."/>
            <person name="Jaffe D.B."/>
            <person name="Jungreis I."/>
            <person name="Kent W.J."/>
            <person name="Kostka D."/>
            <person name="Lara M."/>
            <person name="Martins A.L."/>
            <person name="Massingham T."/>
            <person name="Moltke I."/>
            <person name="Raney B.J."/>
            <person name="Rasmussen M.D."/>
            <person name="Robinson J."/>
            <person name="Stark A."/>
            <person name="Vilella A.J."/>
            <person name="Wen J."/>
            <person name="Xie X."/>
            <person name="Zody M.C."/>
            <person name="Baldwin J."/>
            <person name="Bloom T."/>
            <person name="Chin C.W."/>
            <person name="Heiman D."/>
            <person name="Nicol R."/>
            <person name="Nusbaum C."/>
            <person name="Young S."/>
            <person name="Wilkinson J."/>
            <person name="Worley K.C."/>
            <person name="Kovar C.L."/>
            <person name="Muzny D.M."/>
            <person name="Gibbs R.A."/>
            <person name="Cree A."/>
            <person name="Dihn H.H."/>
            <person name="Fowler G."/>
            <person name="Jhangiani S."/>
            <person name="Joshi V."/>
            <person name="Lee S."/>
            <person name="Lewis L.R."/>
            <person name="Nazareth L.V."/>
            <person name="Okwuonu G."/>
            <person name="Santibanez J."/>
            <person name="Warren W.C."/>
            <person name="Mardis E.R."/>
            <person name="Weinstock G.M."/>
            <person name="Wilson R.K."/>
            <person name="Delehaunty K."/>
            <person name="Dooling D."/>
            <person name="Fronik C."/>
            <person name="Fulton L."/>
            <person name="Fulton B."/>
            <person name="Graves T."/>
            <person name="Minx P."/>
            <person name="Sodergren E."/>
            <person name="Birney E."/>
            <person name="Margulies E.H."/>
            <person name="Herrero J."/>
            <person name="Green E.D."/>
            <person name="Haussler D."/>
            <person name="Siepel A."/>
            <person name="Goldman N."/>
            <person name="Pollard K.S."/>
            <person name="Pedersen J.S."/>
            <person name="Lander E.S."/>
            <person name="Kellis M."/>
        </authorList>
    </citation>
    <scope>NUCLEOTIDE SEQUENCE [LARGE SCALE GENOMIC DNA]</scope>
</reference>
<feature type="region of interest" description="Disordered" evidence="1">
    <location>
        <begin position="19"/>
        <end position="48"/>
    </location>
</feature>
<evidence type="ECO:0000313" key="4">
    <source>
        <dbReference type="Proteomes" id="UP000001074"/>
    </source>
</evidence>